<sequence>MRGEKTMSEMENLINKYFRPGRLPHIWCPGCGNGVITGAIVKAIDKQGLAKDDVAVISGIGCSSRSSGYLDFNTANTLHGRALPIATGVKMANPALNVIVCSGDGDCTAIGGNHLIHAARRNIDLTLVVFNNSIYGMTGGQYSPMTPMHSKATTAPYYTVEPSFNLLDLAKAAGATYVARATTYHVPVLVDVIAKGIAHKGFSIIEAVSACPISFGRQNKMGGPAQMMAWQRDHGVMKAVWDRMDEDKKAEAIAAGKFPIGVLYENNDVMEYTKAYDQIIQRAQEGK</sequence>
<dbReference type="eggNOG" id="COG1013">
    <property type="taxonomic scope" value="Bacteria"/>
</dbReference>
<dbReference type="GO" id="GO:0016625">
    <property type="term" value="F:oxidoreductase activity, acting on the aldehyde or oxo group of donors, iron-sulfur protein as acceptor"/>
    <property type="evidence" value="ECO:0007669"/>
    <property type="project" value="UniProtKB-ARBA"/>
</dbReference>
<evidence type="ECO:0000256" key="1">
    <source>
        <dbReference type="ARBA" id="ARBA00023002"/>
    </source>
</evidence>
<dbReference type="Pfam" id="PF02775">
    <property type="entry name" value="TPP_enzyme_C"/>
    <property type="match status" value="1"/>
</dbReference>
<organism evidence="3 4">
    <name type="scientific">Phascolarctobacterium succinatutens YIT 12067</name>
    <dbReference type="NCBI Taxonomy" id="626939"/>
    <lineage>
        <taxon>Bacteria</taxon>
        <taxon>Bacillati</taxon>
        <taxon>Bacillota</taxon>
        <taxon>Negativicutes</taxon>
        <taxon>Acidaminococcales</taxon>
        <taxon>Acidaminococcaceae</taxon>
        <taxon>Phascolarctobacterium</taxon>
    </lineage>
</organism>
<gene>
    <name evidence="3" type="ORF">HMPREF9443_02125</name>
</gene>
<evidence type="ECO:0000313" key="4">
    <source>
        <dbReference type="Proteomes" id="UP000004923"/>
    </source>
</evidence>
<keyword evidence="4" id="KW-1185">Reference proteome</keyword>
<accession>E8LGW9</accession>
<dbReference type="CDD" id="cd03375">
    <property type="entry name" value="TPP_OGFOR"/>
    <property type="match status" value="1"/>
</dbReference>
<dbReference type="HOGENOM" id="CLU_048564_2_0_9"/>
<proteinExistence type="predicted"/>
<dbReference type="InterPro" id="IPR011766">
    <property type="entry name" value="TPP_enzyme_TPP-bd"/>
</dbReference>
<dbReference type="InterPro" id="IPR051457">
    <property type="entry name" value="2-oxoacid:Fd_oxidoreductase"/>
</dbReference>
<dbReference type="EMBL" id="AEVN01000118">
    <property type="protein sequence ID" value="EFY03844.1"/>
    <property type="molecule type" value="Genomic_DNA"/>
</dbReference>
<dbReference type="InterPro" id="IPR029061">
    <property type="entry name" value="THDP-binding"/>
</dbReference>
<dbReference type="PANTHER" id="PTHR48084">
    <property type="entry name" value="2-OXOGLUTARATE OXIDOREDUCTASE SUBUNIT KORB-RELATED"/>
    <property type="match status" value="1"/>
</dbReference>
<name>E8LGW9_9FIRM</name>
<comment type="caution">
    <text evidence="3">The sequence shown here is derived from an EMBL/GenBank/DDBJ whole genome shotgun (WGS) entry which is preliminary data.</text>
</comment>
<dbReference type="Proteomes" id="UP000004923">
    <property type="component" value="Unassembled WGS sequence"/>
</dbReference>
<protein>
    <submittedName>
        <fullName evidence="3">Thiamine pyrophosphate enzyme, C-terminal TPP binding domain protein</fullName>
    </submittedName>
</protein>
<evidence type="ECO:0000259" key="2">
    <source>
        <dbReference type="Pfam" id="PF02775"/>
    </source>
</evidence>
<dbReference type="PANTHER" id="PTHR48084:SF1">
    <property type="entry name" value="2-OXOGLUTARATE SYNTHASE SUBUNIT KORB"/>
    <property type="match status" value="1"/>
</dbReference>
<dbReference type="GO" id="GO:0030976">
    <property type="term" value="F:thiamine pyrophosphate binding"/>
    <property type="evidence" value="ECO:0007669"/>
    <property type="project" value="InterPro"/>
</dbReference>
<keyword evidence="1" id="KW-0560">Oxidoreductase</keyword>
<dbReference type="SUPFAM" id="SSF52518">
    <property type="entry name" value="Thiamin diphosphate-binding fold (THDP-binding)"/>
    <property type="match status" value="1"/>
</dbReference>
<evidence type="ECO:0000313" key="3">
    <source>
        <dbReference type="EMBL" id="EFY03844.1"/>
    </source>
</evidence>
<feature type="domain" description="Thiamine pyrophosphate enzyme TPP-binding" evidence="2">
    <location>
        <begin position="60"/>
        <end position="206"/>
    </location>
</feature>
<reference evidence="3 4" key="1">
    <citation type="submission" date="2011-01" db="EMBL/GenBank/DDBJ databases">
        <authorList>
            <person name="Weinstock G."/>
            <person name="Sodergren E."/>
            <person name="Clifton S."/>
            <person name="Fulton L."/>
            <person name="Fulton B."/>
            <person name="Courtney L."/>
            <person name="Fronick C."/>
            <person name="Harrison M."/>
            <person name="Strong C."/>
            <person name="Farmer C."/>
            <person name="Delahaunty K."/>
            <person name="Markovic C."/>
            <person name="Hall O."/>
            <person name="Minx P."/>
            <person name="Tomlinson C."/>
            <person name="Mitreva M."/>
            <person name="Hou S."/>
            <person name="Chen J."/>
            <person name="Wollam A."/>
            <person name="Pepin K.H."/>
            <person name="Johnson M."/>
            <person name="Bhonagiri V."/>
            <person name="Zhang X."/>
            <person name="Suruliraj S."/>
            <person name="Warren W."/>
            <person name="Chinwalla A."/>
            <person name="Mardis E.R."/>
            <person name="Wilson R.K."/>
        </authorList>
    </citation>
    <scope>NUCLEOTIDE SEQUENCE [LARGE SCALE GENOMIC DNA]</scope>
    <source>
        <strain evidence="3 4">YIT 12067</strain>
    </source>
</reference>
<dbReference type="AlphaFoldDB" id="E8LGW9"/>
<dbReference type="GO" id="GO:0045333">
    <property type="term" value="P:cellular respiration"/>
    <property type="evidence" value="ECO:0007669"/>
    <property type="project" value="UniProtKB-ARBA"/>
</dbReference>
<dbReference type="Gene3D" id="3.40.50.970">
    <property type="match status" value="1"/>
</dbReference>